<dbReference type="Proteomes" id="UP000886885">
    <property type="component" value="Unassembled WGS sequence"/>
</dbReference>
<sequence>MEEDGCMPNYCSYNVIIRGFLQHKDTSKARKLNEMVNRGFSADSATKTLLGDLFPIDGSPAFKKLLVPSEGCQAITYHDPGSTFAGASLVCIATPFDNLEPEAYTDQSMWKFCPSCTNCWKRNLVKLLPPLIATYQDAGLGADILQIVMSVPNGNNSKLEKDRSTEVKLTDEMDSGGFPADAATRTLLAPDTGYQGAFEVYGVFPRILKHSKFLL</sequence>
<dbReference type="Gene3D" id="1.25.40.10">
    <property type="entry name" value="Tetratricopeptide repeat domain"/>
    <property type="match status" value="1"/>
</dbReference>
<name>A0A8X7XMB9_POPTO</name>
<gene>
    <name evidence="2" type="ORF">POTOM_061182</name>
</gene>
<dbReference type="InterPro" id="IPR011990">
    <property type="entry name" value="TPR-like_helical_dom_sf"/>
</dbReference>
<evidence type="ECO:0000313" key="3">
    <source>
        <dbReference type="Proteomes" id="UP000886885"/>
    </source>
</evidence>
<comment type="caution">
    <text evidence="2">The sequence shown here is derived from an EMBL/GenBank/DDBJ whole genome shotgun (WGS) entry which is preliminary data.</text>
</comment>
<dbReference type="AlphaFoldDB" id="A0A8X7XMB9"/>
<keyword evidence="3" id="KW-1185">Reference proteome</keyword>
<dbReference type="OrthoDB" id="1709053at2759"/>
<organism evidence="2 3">
    <name type="scientific">Populus tomentosa</name>
    <name type="common">Chinese white poplar</name>
    <dbReference type="NCBI Taxonomy" id="118781"/>
    <lineage>
        <taxon>Eukaryota</taxon>
        <taxon>Viridiplantae</taxon>
        <taxon>Streptophyta</taxon>
        <taxon>Embryophyta</taxon>
        <taxon>Tracheophyta</taxon>
        <taxon>Spermatophyta</taxon>
        <taxon>Magnoliopsida</taxon>
        <taxon>eudicotyledons</taxon>
        <taxon>Gunneridae</taxon>
        <taxon>Pentapetalae</taxon>
        <taxon>rosids</taxon>
        <taxon>fabids</taxon>
        <taxon>Malpighiales</taxon>
        <taxon>Salicaceae</taxon>
        <taxon>Saliceae</taxon>
        <taxon>Populus</taxon>
    </lineage>
</organism>
<keyword evidence="1" id="KW-0677">Repeat</keyword>
<reference evidence="2" key="1">
    <citation type="journal article" date="2020" name="bioRxiv">
        <title>Hybrid origin of Populus tomentosa Carr. identified through genome sequencing and phylogenomic analysis.</title>
        <authorList>
            <person name="An X."/>
            <person name="Gao K."/>
            <person name="Chen Z."/>
            <person name="Li J."/>
            <person name="Yang X."/>
            <person name="Yang X."/>
            <person name="Zhou J."/>
            <person name="Guo T."/>
            <person name="Zhao T."/>
            <person name="Huang S."/>
            <person name="Miao D."/>
            <person name="Khan W.U."/>
            <person name="Rao P."/>
            <person name="Ye M."/>
            <person name="Lei B."/>
            <person name="Liao W."/>
            <person name="Wang J."/>
            <person name="Ji L."/>
            <person name="Li Y."/>
            <person name="Guo B."/>
            <person name="Mustafa N.S."/>
            <person name="Li S."/>
            <person name="Yun Q."/>
            <person name="Keller S.R."/>
            <person name="Mao J."/>
            <person name="Zhang R."/>
            <person name="Strauss S.H."/>
        </authorList>
    </citation>
    <scope>NUCLEOTIDE SEQUENCE</scope>
    <source>
        <strain evidence="2">GM15</strain>
        <tissue evidence="2">Leaf</tissue>
    </source>
</reference>
<protein>
    <recommendedName>
        <fullName evidence="4">Pentatricopeptide repeat-containing protein</fullName>
    </recommendedName>
</protein>
<evidence type="ECO:0000313" key="2">
    <source>
        <dbReference type="EMBL" id="KAG6736118.1"/>
    </source>
</evidence>
<dbReference type="InterPro" id="IPR002885">
    <property type="entry name" value="PPR_rpt"/>
</dbReference>
<evidence type="ECO:0000256" key="1">
    <source>
        <dbReference type="ARBA" id="ARBA00022737"/>
    </source>
</evidence>
<dbReference type="EMBL" id="JAAWWB010001335">
    <property type="protein sequence ID" value="KAG6736118.1"/>
    <property type="molecule type" value="Genomic_DNA"/>
</dbReference>
<dbReference type="NCBIfam" id="TIGR00756">
    <property type="entry name" value="PPR"/>
    <property type="match status" value="1"/>
</dbReference>
<accession>A0A8X7XMB9</accession>
<proteinExistence type="predicted"/>
<evidence type="ECO:0008006" key="4">
    <source>
        <dbReference type="Google" id="ProtNLM"/>
    </source>
</evidence>